<dbReference type="AlphaFoldDB" id="A0AAD2JHY0"/>
<evidence type="ECO:0000256" key="2">
    <source>
        <dbReference type="SAM" id="Phobius"/>
    </source>
</evidence>
<keyword evidence="5" id="KW-1185">Reference proteome</keyword>
<name>A0AAD2JHY0_9STRA</name>
<dbReference type="InterPro" id="IPR018638">
    <property type="entry name" value="DUF2061_membrane"/>
</dbReference>
<evidence type="ECO:0000259" key="3">
    <source>
        <dbReference type="Pfam" id="PF09834"/>
    </source>
</evidence>
<accession>A0AAD2JHY0</accession>
<feature type="domain" description="DUF2061" evidence="3">
    <location>
        <begin position="48"/>
        <end position="99"/>
    </location>
</feature>
<dbReference type="EMBL" id="CAKOGP040001803">
    <property type="protein sequence ID" value="CAJ1952228.1"/>
    <property type="molecule type" value="Genomic_DNA"/>
</dbReference>
<evidence type="ECO:0000313" key="4">
    <source>
        <dbReference type="EMBL" id="CAJ1952228.1"/>
    </source>
</evidence>
<proteinExistence type="predicted"/>
<dbReference type="Pfam" id="PF09834">
    <property type="entry name" value="DUF2061"/>
    <property type="match status" value="1"/>
</dbReference>
<keyword evidence="2" id="KW-0812">Transmembrane</keyword>
<sequence>MENTRLDAELGHGRSYDSTDYERQGLSDEDNDKLATDGAHKDSHVRSLVKGITYRTLSTLATVMITYVVLGDASVAFEIGFVDFFVKLMIYYMHERAWSFVTWL</sequence>
<reference evidence="4" key="1">
    <citation type="submission" date="2023-08" db="EMBL/GenBank/DDBJ databases">
        <authorList>
            <person name="Audoor S."/>
            <person name="Bilcke G."/>
        </authorList>
    </citation>
    <scope>NUCLEOTIDE SEQUENCE</scope>
</reference>
<keyword evidence="2" id="KW-1133">Transmembrane helix</keyword>
<feature type="transmembrane region" description="Helical" evidence="2">
    <location>
        <begin position="64"/>
        <end position="86"/>
    </location>
</feature>
<evidence type="ECO:0000313" key="5">
    <source>
        <dbReference type="Proteomes" id="UP001295423"/>
    </source>
</evidence>
<dbReference type="Proteomes" id="UP001295423">
    <property type="component" value="Unassembled WGS sequence"/>
</dbReference>
<evidence type="ECO:0000256" key="1">
    <source>
        <dbReference type="SAM" id="MobiDB-lite"/>
    </source>
</evidence>
<gene>
    <name evidence="4" type="ORF">CYCCA115_LOCUS13446</name>
</gene>
<comment type="caution">
    <text evidence="4">The sequence shown here is derived from an EMBL/GenBank/DDBJ whole genome shotgun (WGS) entry which is preliminary data.</text>
</comment>
<feature type="region of interest" description="Disordered" evidence="1">
    <location>
        <begin position="1"/>
        <end position="40"/>
    </location>
</feature>
<organism evidence="4 5">
    <name type="scientific">Cylindrotheca closterium</name>
    <dbReference type="NCBI Taxonomy" id="2856"/>
    <lineage>
        <taxon>Eukaryota</taxon>
        <taxon>Sar</taxon>
        <taxon>Stramenopiles</taxon>
        <taxon>Ochrophyta</taxon>
        <taxon>Bacillariophyta</taxon>
        <taxon>Bacillariophyceae</taxon>
        <taxon>Bacillariophycidae</taxon>
        <taxon>Bacillariales</taxon>
        <taxon>Bacillariaceae</taxon>
        <taxon>Cylindrotheca</taxon>
    </lineage>
</organism>
<protein>
    <recommendedName>
        <fullName evidence="3">DUF2061 domain-containing protein</fullName>
    </recommendedName>
</protein>
<keyword evidence="2" id="KW-0472">Membrane</keyword>